<dbReference type="GO" id="GO:0000155">
    <property type="term" value="F:phosphorelay sensor kinase activity"/>
    <property type="evidence" value="ECO:0007669"/>
    <property type="project" value="TreeGrafter"/>
</dbReference>
<dbReference type="EC" id="2.7.13.3" evidence="2"/>
<proteinExistence type="predicted"/>
<gene>
    <name evidence="7" type="ORF">ENL19_03485</name>
</gene>
<dbReference type="PANTHER" id="PTHR43547:SF2">
    <property type="entry name" value="HYBRID SIGNAL TRANSDUCTION HISTIDINE KINASE C"/>
    <property type="match status" value="1"/>
</dbReference>
<name>A0A7C5H684_UNCW3</name>
<dbReference type="Gene3D" id="3.40.50.2300">
    <property type="match status" value="1"/>
</dbReference>
<comment type="catalytic activity">
    <reaction evidence="1">
        <text>ATP + protein L-histidine = ADP + protein N-phospho-L-histidine.</text>
        <dbReference type="EC" id="2.7.13.3"/>
    </reaction>
</comment>
<evidence type="ECO:0000256" key="3">
    <source>
        <dbReference type="ARBA" id="ARBA00022553"/>
    </source>
</evidence>
<dbReference type="SUPFAM" id="SSF52172">
    <property type="entry name" value="CheY-like"/>
    <property type="match status" value="1"/>
</dbReference>
<dbReference type="InterPro" id="IPR036890">
    <property type="entry name" value="HATPase_C_sf"/>
</dbReference>
<dbReference type="Gene3D" id="3.30.565.10">
    <property type="entry name" value="Histidine kinase-like ATPase, C-terminal domain"/>
    <property type="match status" value="1"/>
</dbReference>
<dbReference type="InterPro" id="IPR011006">
    <property type="entry name" value="CheY-like_superfamily"/>
</dbReference>
<dbReference type="InterPro" id="IPR001789">
    <property type="entry name" value="Sig_transdc_resp-reg_receiver"/>
</dbReference>
<dbReference type="Proteomes" id="UP000886110">
    <property type="component" value="Unassembled WGS sequence"/>
</dbReference>
<keyword evidence="3 4" id="KW-0597">Phosphoprotein</keyword>
<comment type="caution">
    <text evidence="7">The sequence shown here is derived from an EMBL/GenBank/DDBJ whole genome shotgun (WGS) entry which is preliminary data.</text>
</comment>
<dbReference type="SUPFAM" id="SSF55874">
    <property type="entry name" value="ATPase domain of HSP90 chaperone/DNA topoisomerase II/histidine kinase"/>
    <property type="match status" value="1"/>
</dbReference>
<dbReference type="SMART" id="SM00448">
    <property type="entry name" value="REC"/>
    <property type="match status" value="1"/>
</dbReference>
<feature type="domain" description="Response regulatory" evidence="6">
    <location>
        <begin position="143"/>
        <end position="259"/>
    </location>
</feature>
<dbReference type="SMART" id="SM00387">
    <property type="entry name" value="HATPase_c"/>
    <property type="match status" value="1"/>
</dbReference>
<accession>A0A7C5H684</accession>
<dbReference type="InterPro" id="IPR005467">
    <property type="entry name" value="His_kinase_dom"/>
</dbReference>
<feature type="domain" description="Histidine kinase" evidence="5">
    <location>
        <begin position="1"/>
        <end position="122"/>
    </location>
</feature>
<dbReference type="EMBL" id="DRTB01000264">
    <property type="protein sequence ID" value="HHE05107.1"/>
    <property type="molecule type" value="Genomic_DNA"/>
</dbReference>
<dbReference type="PROSITE" id="PS50109">
    <property type="entry name" value="HIS_KIN"/>
    <property type="match status" value="1"/>
</dbReference>
<dbReference type="AlphaFoldDB" id="A0A7C5H684"/>
<evidence type="ECO:0000259" key="6">
    <source>
        <dbReference type="PROSITE" id="PS50110"/>
    </source>
</evidence>
<dbReference type="Pfam" id="PF02518">
    <property type="entry name" value="HATPase_c"/>
    <property type="match status" value="1"/>
</dbReference>
<dbReference type="PRINTS" id="PR00344">
    <property type="entry name" value="BCTRLSENSOR"/>
</dbReference>
<evidence type="ECO:0000256" key="4">
    <source>
        <dbReference type="PROSITE-ProRule" id="PRU00169"/>
    </source>
</evidence>
<protein>
    <recommendedName>
        <fullName evidence="2">histidine kinase</fullName>
        <ecNumber evidence="2">2.7.13.3</ecNumber>
    </recommendedName>
</protein>
<feature type="modified residue" description="4-aspartylphosphate" evidence="4">
    <location>
        <position position="194"/>
    </location>
</feature>
<reference evidence="7" key="1">
    <citation type="journal article" date="2020" name="mSystems">
        <title>Genome- and Community-Level Interaction Insights into Carbon Utilization and Element Cycling Functions of Hydrothermarchaeota in Hydrothermal Sediment.</title>
        <authorList>
            <person name="Zhou Z."/>
            <person name="Liu Y."/>
            <person name="Xu W."/>
            <person name="Pan J."/>
            <person name="Luo Z.H."/>
            <person name="Li M."/>
        </authorList>
    </citation>
    <scope>NUCLEOTIDE SEQUENCE [LARGE SCALE GENOMIC DNA]</scope>
    <source>
        <strain evidence="7">HyVt-74</strain>
    </source>
</reference>
<organism evidence="7">
    <name type="scientific">candidate division WOR-3 bacterium</name>
    <dbReference type="NCBI Taxonomy" id="2052148"/>
    <lineage>
        <taxon>Bacteria</taxon>
        <taxon>Bacteria division WOR-3</taxon>
    </lineage>
</organism>
<evidence type="ECO:0000313" key="7">
    <source>
        <dbReference type="EMBL" id="HHE05107.1"/>
    </source>
</evidence>
<dbReference type="InterPro" id="IPR003594">
    <property type="entry name" value="HATPase_dom"/>
</dbReference>
<evidence type="ECO:0000259" key="5">
    <source>
        <dbReference type="PROSITE" id="PS50109"/>
    </source>
</evidence>
<dbReference type="Pfam" id="PF00072">
    <property type="entry name" value="Response_reg"/>
    <property type="match status" value="1"/>
</dbReference>
<dbReference type="PANTHER" id="PTHR43547">
    <property type="entry name" value="TWO-COMPONENT HISTIDINE KINASE"/>
    <property type="match status" value="1"/>
</dbReference>
<dbReference type="PROSITE" id="PS50110">
    <property type="entry name" value="RESPONSE_REGULATORY"/>
    <property type="match status" value="1"/>
</dbReference>
<evidence type="ECO:0000256" key="2">
    <source>
        <dbReference type="ARBA" id="ARBA00012438"/>
    </source>
</evidence>
<dbReference type="InterPro" id="IPR004358">
    <property type="entry name" value="Sig_transdc_His_kin-like_C"/>
</dbReference>
<evidence type="ECO:0000256" key="1">
    <source>
        <dbReference type="ARBA" id="ARBA00000085"/>
    </source>
</evidence>
<feature type="non-terminal residue" evidence="7">
    <location>
        <position position="1"/>
    </location>
</feature>
<sequence>LTIRGNITLLKTLINNLILNARDACDENGRIEIKLRKAKKIHESPSKEGEFMELLIKNNGKGMSEEEILEAFKPFYTTKSDESMGLGLYLAKSIVEKHHGYIEIDSTPGKGTEAKVYIPLLTADNKNTNKDLPKTRQRKATKFIMLVEDDPDVLEVEREIIHMLGYKTLEAENGKEALEIFKKRHEQIIAVLTDLSMPKIGGLALAKKIKQISPSTKVIIISGYITMDEVEIMHNEGVDGVLQKPVELENFMRKLSNILK</sequence>